<comment type="caution">
    <text evidence="1">The sequence shown here is derived from an EMBL/GenBank/DDBJ whole genome shotgun (WGS) entry which is preliminary data.</text>
</comment>
<accession>A0ABN3E7E8</accession>
<reference evidence="1 2" key="1">
    <citation type="journal article" date="2019" name="Int. J. Syst. Evol. Microbiol.">
        <title>The Global Catalogue of Microorganisms (GCM) 10K type strain sequencing project: providing services to taxonomists for standard genome sequencing and annotation.</title>
        <authorList>
            <consortium name="The Broad Institute Genomics Platform"/>
            <consortium name="The Broad Institute Genome Sequencing Center for Infectious Disease"/>
            <person name="Wu L."/>
            <person name="Ma J."/>
        </authorList>
    </citation>
    <scope>NUCLEOTIDE SEQUENCE [LARGE SCALE GENOMIC DNA]</scope>
    <source>
        <strain evidence="1 2">JCM 16117</strain>
    </source>
</reference>
<proteinExistence type="predicted"/>
<dbReference type="EMBL" id="BAAAQY010000017">
    <property type="protein sequence ID" value="GAA2249930.1"/>
    <property type="molecule type" value="Genomic_DNA"/>
</dbReference>
<organism evidence="1 2">
    <name type="scientific">Herbiconiux moechotypicola</name>
    <dbReference type="NCBI Taxonomy" id="637393"/>
    <lineage>
        <taxon>Bacteria</taxon>
        <taxon>Bacillati</taxon>
        <taxon>Actinomycetota</taxon>
        <taxon>Actinomycetes</taxon>
        <taxon>Micrococcales</taxon>
        <taxon>Microbacteriaceae</taxon>
        <taxon>Herbiconiux</taxon>
    </lineage>
</organism>
<name>A0ABN3E7E8_9MICO</name>
<sequence length="445" mass="47382">MVVEGAGRDLCTLRFVTAGIDGWRHGYDSPADGGITIRDLAFQTGGAGTDGSDFIGGTGVAAIFDPDTPALSQCHNLDRVLFQGYGDQRYNYWSRLTYVKDMPAGLSWSDVIGYGKAFQPLAGDAHVNEATRSSFFRKSVNCTVVGYNYGWTFGYLDKTSGNSIESVWLDYCQAYEGGGLIYAHNDLAGYMPPNYLITGCGWQGKGPCVDLHRIQNVRVSDGLFVTDRYTNPRSVISLSDCQDVCVDSNEFFTIPDADDGQHHGAVTSNVTGVSVTGSITEAIRIIGSTVTNWASWNEVFAVADDVNPRQVFEEQTFVHGVGTFVNAIVTDSSNVQSFQSVFGQINSDTLTGAVDRNGRVTVDAAVDVVVPATGSGHITFPVKPGTAGAFFHSIPRVLLSARTSGSTTATAAPSVGSISTSGFDVVIPGATSGETWTIQWAASGR</sequence>
<dbReference type="Proteomes" id="UP001500929">
    <property type="component" value="Unassembled WGS sequence"/>
</dbReference>
<dbReference type="RefSeq" id="WP_259481661.1">
    <property type="nucleotide sequence ID" value="NZ_BAAAQY010000017.1"/>
</dbReference>
<keyword evidence="2" id="KW-1185">Reference proteome</keyword>
<protein>
    <submittedName>
        <fullName evidence="1">Uncharacterized protein</fullName>
    </submittedName>
</protein>
<gene>
    <name evidence="1" type="ORF">GCM10009851_39380</name>
</gene>
<evidence type="ECO:0000313" key="1">
    <source>
        <dbReference type="EMBL" id="GAA2249930.1"/>
    </source>
</evidence>
<evidence type="ECO:0000313" key="2">
    <source>
        <dbReference type="Proteomes" id="UP001500929"/>
    </source>
</evidence>